<dbReference type="GO" id="GO:0141166">
    <property type="term" value="P:chromosomal 5-methylcytosine DNA demethylation pathway"/>
    <property type="evidence" value="ECO:0007669"/>
    <property type="project" value="InterPro"/>
</dbReference>
<dbReference type="AlphaFoldDB" id="A0A2K2B3P4"/>
<dbReference type="PANTHER" id="PTHR46213">
    <property type="entry name" value="TRANSCRIPTIONAL ACTIVATOR DEMETER"/>
    <property type="match status" value="1"/>
</dbReference>
<protein>
    <submittedName>
        <fullName evidence="1">Uncharacterized protein</fullName>
    </submittedName>
</protein>
<dbReference type="EMBL" id="CM009292">
    <property type="protein sequence ID" value="PNT44395.1"/>
    <property type="molecule type" value="Genomic_DNA"/>
</dbReference>
<dbReference type="Proteomes" id="UP000006729">
    <property type="component" value="Chromosome 3"/>
</dbReference>
<dbReference type="InParanoid" id="A0A2K2B3P4"/>
<sequence>MVDGTTCRKTSEIHAVVPYQGRGRAEHEVDLDPESLRMWNQLVKIYSGVDEEKEDGEREQWWRRELLTFQGRIDLFISLLHQVLETFYCTIEGHIACFSGDRRFKLLKIQDIPALIKFSLPKMLQTICRVLHTCHLLQSFLFGQLVFNKSR</sequence>
<proteinExistence type="predicted"/>
<name>A0A2K2B3P4_POPTR</name>
<accession>A0A2K2B3P4</accession>
<reference evidence="1 2" key="1">
    <citation type="journal article" date="2006" name="Science">
        <title>The genome of black cottonwood, Populus trichocarpa (Torr. &amp; Gray).</title>
        <authorList>
            <person name="Tuskan G.A."/>
            <person name="Difazio S."/>
            <person name="Jansson S."/>
            <person name="Bohlmann J."/>
            <person name="Grigoriev I."/>
            <person name="Hellsten U."/>
            <person name="Putnam N."/>
            <person name="Ralph S."/>
            <person name="Rombauts S."/>
            <person name="Salamov A."/>
            <person name="Schein J."/>
            <person name="Sterck L."/>
            <person name="Aerts A."/>
            <person name="Bhalerao R.R."/>
            <person name="Bhalerao R.P."/>
            <person name="Blaudez D."/>
            <person name="Boerjan W."/>
            <person name="Brun A."/>
            <person name="Brunner A."/>
            <person name="Busov V."/>
            <person name="Campbell M."/>
            <person name="Carlson J."/>
            <person name="Chalot M."/>
            <person name="Chapman J."/>
            <person name="Chen G.L."/>
            <person name="Cooper D."/>
            <person name="Coutinho P.M."/>
            <person name="Couturier J."/>
            <person name="Covert S."/>
            <person name="Cronk Q."/>
            <person name="Cunningham R."/>
            <person name="Davis J."/>
            <person name="Degroeve S."/>
            <person name="Dejardin A."/>
            <person name="Depamphilis C."/>
            <person name="Detter J."/>
            <person name="Dirks B."/>
            <person name="Dubchak I."/>
            <person name="Duplessis S."/>
            <person name="Ehlting J."/>
            <person name="Ellis B."/>
            <person name="Gendler K."/>
            <person name="Goodstein D."/>
            <person name="Gribskov M."/>
            <person name="Grimwood J."/>
            <person name="Groover A."/>
            <person name="Gunter L."/>
            <person name="Hamberger B."/>
            <person name="Heinze B."/>
            <person name="Helariutta Y."/>
            <person name="Henrissat B."/>
            <person name="Holligan D."/>
            <person name="Holt R."/>
            <person name="Huang W."/>
            <person name="Islam-Faridi N."/>
            <person name="Jones S."/>
            <person name="Jones-Rhoades M."/>
            <person name="Jorgensen R."/>
            <person name="Joshi C."/>
            <person name="Kangasjarvi J."/>
            <person name="Karlsson J."/>
            <person name="Kelleher C."/>
            <person name="Kirkpatrick R."/>
            <person name="Kirst M."/>
            <person name="Kohler A."/>
            <person name="Kalluri U."/>
            <person name="Larimer F."/>
            <person name="Leebens-Mack J."/>
            <person name="Leple J.C."/>
            <person name="Locascio P."/>
            <person name="Lou Y."/>
            <person name="Lucas S."/>
            <person name="Martin F."/>
            <person name="Montanini B."/>
            <person name="Napoli C."/>
            <person name="Nelson D.R."/>
            <person name="Nelson C."/>
            <person name="Nieminen K."/>
            <person name="Nilsson O."/>
            <person name="Pereda V."/>
            <person name="Peter G."/>
            <person name="Philippe R."/>
            <person name="Pilate G."/>
            <person name="Poliakov A."/>
            <person name="Razumovskaya J."/>
            <person name="Richardson P."/>
            <person name="Rinaldi C."/>
            <person name="Ritland K."/>
            <person name="Rouze P."/>
            <person name="Ryaboy D."/>
            <person name="Schmutz J."/>
            <person name="Schrader J."/>
            <person name="Segerman B."/>
            <person name="Shin H."/>
            <person name="Siddiqui A."/>
            <person name="Sterky F."/>
            <person name="Terry A."/>
            <person name="Tsai C.J."/>
            <person name="Uberbacher E."/>
            <person name="Unneberg P."/>
            <person name="Vahala J."/>
            <person name="Wall K."/>
            <person name="Wessler S."/>
            <person name="Yang G."/>
            <person name="Yin T."/>
            <person name="Douglas C."/>
            <person name="Marra M."/>
            <person name="Sandberg G."/>
            <person name="Van de Peer Y."/>
            <person name="Rokhsar D."/>
        </authorList>
    </citation>
    <scope>NUCLEOTIDE SEQUENCE [LARGE SCALE GENOMIC DNA]</scope>
    <source>
        <strain evidence="2">cv. Nisqually</strain>
    </source>
</reference>
<dbReference type="GO" id="GO:0019104">
    <property type="term" value="F:DNA N-glycosylase activity"/>
    <property type="evidence" value="ECO:0007669"/>
    <property type="project" value="InterPro"/>
</dbReference>
<dbReference type="GO" id="GO:0035514">
    <property type="term" value="F:DNA demethylase activity"/>
    <property type="evidence" value="ECO:0007669"/>
    <property type="project" value="InterPro"/>
</dbReference>
<dbReference type="STRING" id="3694.A0A2K2B3P4"/>
<gene>
    <name evidence="1" type="ORF">POPTR_003G084700</name>
</gene>
<evidence type="ECO:0000313" key="2">
    <source>
        <dbReference type="Proteomes" id="UP000006729"/>
    </source>
</evidence>
<keyword evidence="2" id="KW-1185">Reference proteome</keyword>
<organism evidence="1 2">
    <name type="scientific">Populus trichocarpa</name>
    <name type="common">Western balsam poplar</name>
    <name type="synonym">Populus balsamifera subsp. trichocarpa</name>
    <dbReference type="NCBI Taxonomy" id="3694"/>
    <lineage>
        <taxon>Eukaryota</taxon>
        <taxon>Viridiplantae</taxon>
        <taxon>Streptophyta</taxon>
        <taxon>Embryophyta</taxon>
        <taxon>Tracheophyta</taxon>
        <taxon>Spermatophyta</taxon>
        <taxon>Magnoliopsida</taxon>
        <taxon>eudicotyledons</taxon>
        <taxon>Gunneridae</taxon>
        <taxon>Pentapetalae</taxon>
        <taxon>rosids</taxon>
        <taxon>fabids</taxon>
        <taxon>Malpighiales</taxon>
        <taxon>Salicaceae</taxon>
        <taxon>Saliceae</taxon>
        <taxon>Populus</taxon>
    </lineage>
</organism>
<dbReference type="PANTHER" id="PTHR46213:SF13">
    <property type="entry name" value="DEMETER-LIKE PROTEIN 2-RELATED"/>
    <property type="match status" value="1"/>
</dbReference>
<dbReference type="InterPro" id="IPR044811">
    <property type="entry name" value="DME/ROS1"/>
</dbReference>
<evidence type="ECO:0000313" key="1">
    <source>
        <dbReference type="EMBL" id="PNT44395.1"/>
    </source>
</evidence>